<organism evidence="3 4">
    <name type="scientific">Leptosphaeria maculans (strain JN3 / isolate v23.1.3 / race Av1-4-5-6-7-8)</name>
    <name type="common">Blackleg fungus</name>
    <name type="synonym">Phoma lingam</name>
    <dbReference type="NCBI Taxonomy" id="985895"/>
    <lineage>
        <taxon>Eukaryota</taxon>
        <taxon>Fungi</taxon>
        <taxon>Dikarya</taxon>
        <taxon>Ascomycota</taxon>
        <taxon>Pezizomycotina</taxon>
        <taxon>Dothideomycetes</taxon>
        <taxon>Pleosporomycetidae</taxon>
        <taxon>Pleosporales</taxon>
        <taxon>Pleosporineae</taxon>
        <taxon>Leptosphaeriaceae</taxon>
        <taxon>Plenodomus</taxon>
        <taxon>Plenodomus lingam/Leptosphaeria maculans species complex</taxon>
    </lineage>
</organism>
<gene>
    <name evidence="3" type="ORF">LEMA_P004250.1</name>
</gene>
<dbReference type="Proteomes" id="UP000002668">
    <property type="component" value="Genome"/>
</dbReference>
<name>E5AEJ9_LEPMJ</name>
<evidence type="ECO:0000256" key="2">
    <source>
        <dbReference type="SAM" id="SignalP"/>
    </source>
</evidence>
<evidence type="ECO:0000256" key="1">
    <source>
        <dbReference type="SAM" id="MobiDB-lite"/>
    </source>
</evidence>
<dbReference type="VEuPathDB" id="FungiDB:LEMA_P004250.1"/>
<proteinExistence type="predicted"/>
<dbReference type="GeneID" id="13290760"/>
<feature type="chain" id="PRO_5003192617" evidence="2">
    <location>
        <begin position="18"/>
        <end position="102"/>
    </location>
</feature>
<accession>E5AEJ9</accession>
<keyword evidence="4" id="KW-1185">Reference proteome</keyword>
<evidence type="ECO:0000313" key="4">
    <source>
        <dbReference type="Proteomes" id="UP000002668"/>
    </source>
</evidence>
<keyword evidence="2" id="KW-0732">Signal</keyword>
<dbReference type="EMBL" id="FP929139">
    <property type="protein sequence ID" value="CBY01638.1"/>
    <property type="molecule type" value="Genomic_DNA"/>
</dbReference>
<reference evidence="4" key="1">
    <citation type="journal article" date="2011" name="Nat. Commun.">
        <title>Effector diversification within compartments of the Leptosphaeria maculans genome affected by Repeat-Induced Point mutations.</title>
        <authorList>
            <person name="Rouxel T."/>
            <person name="Grandaubert J."/>
            <person name="Hane J.K."/>
            <person name="Hoede C."/>
            <person name="van de Wouw A.P."/>
            <person name="Couloux A."/>
            <person name="Dominguez V."/>
            <person name="Anthouard V."/>
            <person name="Bally P."/>
            <person name="Bourras S."/>
            <person name="Cozijnsen A.J."/>
            <person name="Ciuffetti L.M."/>
            <person name="Degrave A."/>
            <person name="Dilmaghani A."/>
            <person name="Duret L."/>
            <person name="Fudal I."/>
            <person name="Goodwin S.B."/>
            <person name="Gout L."/>
            <person name="Glaser N."/>
            <person name="Linglin J."/>
            <person name="Kema G.H.J."/>
            <person name="Lapalu N."/>
            <person name="Lawrence C.B."/>
            <person name="May K."/>
            <person name="Meyer M."/>
            <person name="Ollivier B."/>
            <person name="Poulain J."/>
            <person name="Schoch C.L."/>
            <person name="Simon A."/>
            <person name="Spatafora J.W."/>
            <person name="Stachowiak A."/>
            <person name="Turgeon B.G."/>
            <person name="Tyler B.M."/>
            <person name="Vincent D."/>
            <person name="Weissenbach J."/>
            <person name="Amselem J."/>
            <person name="Quesneville H."/>
            <person name="Oliver R.P."/>
            <person name="Wincker P."/>
            <person name="Balesdent M.-H."/>
            <person name="Howlett B.J."/>
        </authorList>
    </citation>
    <scope>NUCLEOTIDE SEQUENCE [LARGE SCALE GENOMIC DNA]</scope>
    <source>
        <strain evidence="4">JN3 / isolate v23.1.3 / race Av1-4-5-6-7-8</strain>
    </source>
</reference>
<evidence type="ECO:0000313" key="3">
    <source>
        <dbReference type="EMBL" id="CBY01638.1"/>
    </source>
</evidence>
<feature type="region of interest" description="Disordered" evidence="1">
    <location>
        <begin position="62"/>
        <end position="102"/>
    </location>
</feature>
<feature type="signal peptide" evidence="2">
    <location>
        <begin position="1"/>
        <end position="17"/>
    </location>
</feature>
<dbReference type="InParanoid" id="E5AEJ9"/>
<protein>
    <submittedName>
        <fullName evidence="3">Predicted protein</fullName>
    </submittedName>
</protein>
<dbReference type="AlphaFoldDB" id="E5AEJ9"/>
<dbReference type="RefSeq" id="XP_003845117.1">
    <property type="nucleotide sequence ID" value="XM_003845069.1"/>
</dbReference>
<feature type="compositionally biased region" description="Polar residues" evidence="1">
    <location>
        <begin position="89"/>
        <end position="102"/>
    </location>
</feature>
<sequence>MQYFTIIVAFLAATTLAKDRNHGQGGRGMLVCKWAAQGSSAPPSNQIYYDPSNPFIKQAKKTSQSNARLTSRKPPARIAQSAYVPAGPTTDSMEPTQFANVA</sequence>
<dbReference type="HOGENOM" id="CLU_2277994_0_0_1"/>